<feature type="chain" id="PRO_5035876683" evidence="1">
    <location>
        <begin position="17"/>
        <end position="56"/>
    </location>
</feature>
<proteinExistence type="predicted"/>
<name>A0A8T0I8Y3_CERPU</name>
<evidence type="ECO:0000313" key="3">
    <source>
        <dbReference type="Proteomes" id="UP000822688"/>
    </source>
</evidence>
<organism evidence="2 3">
    <name type="scientific">Ceratodon purpureus</name>
    <name type="common">Fire moss</name>
    <name type="synonym">Dicranum purpureum</name>
    <dbReference type="NCBI Taxonomy" id="3225"/>
    <lineage>
        <taxon>Eukaryota</taxon>
        <taxon>Viridiplantae</taxon>
        <taxon>Streptophyta</taxon>
        <taxon>Embryophyta</taxon>
        <taxon>Bryophyta</taxon>
        <taxon>Bryophytina</taxon>
        <taxon>Bryopsida</taxon>
        <taxon>Dicranidae</taxon>
        <taxon>Pseudoditrichales</taxon>
        <taxon>Ditrichaceae</taxon>
        <taxon>Ceratodon</taxon>
    </lineage>
</organism>
<keyword evidence="1" id="KW-0732">Signal</keyword>
<keyword evidence="3" id="KW-1185">Reference proteome</keyword>
<gene>
    <name evidence="2" type="ORF">KC19_4G060700</name>
</gene>
<sequence>MLILLLHLIFFKVGQCSIHDLDAGWRSCSVAWLGDIGHAFTEASLCLKQLWLGLST</sequence>
<dbReference type="AlphaFoldDB" id="A0A8T0I8Y3"/>
<accession>A0A8T0I8Y3</accession>
<feature type="signal peptide" evidence="1">
    <location>
        <begin position="1"/>
        <end position="16"/>
    </location>
</feature>
<reference evidence="2" key="1">
    <citation type="submission" date="2020-06" db="EMBL/GenBank/DDBJ databases">
        <title>WGS assembly of Ceratodon purpureus strain R40.</title>
        <authorList>
            <person name="Carey S.B."/>
            <person name="Jenkins J."/>
            <person name="Shu S."/>
            <person name="Lovell J.T."/>
            <person name="Sreedasyam A."/>
            <person name="Maumus F."/>
            <person name="Tiley G.P."/>
            <person name="Fernandez-Pozo N."/>
            <person name="Barry K."/>
            <person name="Chen C."/>
            <person name="Wang M."/>
            <person name="Lipzen A."/>
            <person name="Daum C."/>
            <person name="Saski C.A."/>
            <person name="Payton A.C."/>
            <person name="Mcbreen J.C."/>
            <person name="Conrad R.E."/>
            <person name="Kollar L.M."/>
            <person name="Olsson S."/>
            <person name="Huttunen S."/>
            <person name="Landis J.B."/>
            <person name="Wickett N.J."/>
            <person name="Johnson M.G."/>
            <person name="Rensing S.A."/>
            <person name="Grimwood J."/>
            <person name="Schmutz J."/>
            <person name="Mcdaniel S.F."/>
        </authorList>
    </citation>
    <scope>NUCLEOTIDE SEQUENCE</scope>
    <source>
        <strain evidence="2">R40</strain>
    </source>
</reference>
<protein>
    <submittedName>
        <fullName evidence="2">Uncharacterized protein</fullName>
    </submittedName>
</protein>
<dbReference type="Proteomes" id="UP000822688">
    <property type="component" value="Chromosome 4"/>
</dbReference>
<comment type="caution">
    <text evidence="2">The sequence shown here is derived from an EMBL/GenBank/DDBJ whole genome shotgun (WGS) entry which is preliminary data.</text>
</comment>
<evidence type="ECO:0000313" key="2">
    <source>
        <dbReference type="EMBL" id="KAG0578928.1"/>
    </source>
</evidence>
<dbReference type="EMBL" id="CM026424">
    <property type="protein sequence ID" value="KAG0578928.1"/>
    <property type="molecule type" value="Genomic_DNA"/>
</dbReference>
<evidence type="ECO:0000256" key="1">
    <source>
        <dbReference type="SAM" id="SignalP"/>
    </source>
</evidence>